<protein>
    <submittedName>
        <fullName evidence="2">Bacteriocin fulvocin C-related protein</fullName>
    </submittedName>
</protein>
<keyword evidence="1" id="KW-1133">Transmembrane helix</keyword>
<evidence type="ECO:0000256" key="1">
    <source>
        <dbReference type="SAM" id="Phobius"/>
    </source>
</evidence>
<keyword evidence="1" id="KW-0472">Membrane</keyword>
<dbReference type="NCBIfam" id="NF033852">
    <property type="entry name" value="fulvocin_rel"/>
    <property type="match status" value="1"/>
</dbReference>
<keyword evidence="3" id="KW-1185">Reference proteome</keyword>
<feature type="transmembrane region" description="Helical" evidence="1">
    <location>
        <begin position="29"/>
        <end position="49"/>
    </location>
</feature>
<dbReference type="RefSeq" id="WP_248435533.1">
    <property type="nucleotide sequence ID" value="NZ_CP096205.1"/>
</dbReference>
<evidence type="ECO:0000313" key="3">
    <source>
        <dbReference type="Proteomes" id="UP000830583"/>
    </source>
</evidence>
<reference evidence="2" key="1">
    <citation type="submission" date="2022-04" db="EMBL/GenBank/DDBJ databases">
        <title>Consumption of N2O by Flavobacterium azooxidireducens sp. nov. isolated from Decomposing Leaf Litter of Phragmites australis (Cav.).</title>
        <authorList>
            <person name="Behrendt U."/>
            <person name="Spanner T."/>
            <person name="Augustin J."/>
            <person name="Horn M.A."/>
            <person name="Kolb S."/>
            <person name="Ulrich A."/>
        </authorList>
    </citation>
    <scope>NUCLEOTIDE SEQUENCE</scope>
    <source>
        <strain evidence="2">IGB 4-14</strain>
    </source>
</reference>
<organism evidence="2 3">
    <name type="scientific">Flavobacterium azooxidireducens</name>
    <dbReference type="NCBI Taxonomy" id="1871076"/>
    <lineage>
        <taxon>Bacteria</taxon>
        <taxon>Pseudomonadati</taxon>
        <taxon>Bacteroidota</taxon>
        <taxon>Flavobacteriia</taxon>
        <taxon>Flavobacteriales</taxon>
        <taxon>Flavobacteriaceae</taxon>
        <taxon>Flavobacterium</taxon>
    </lineage>
</organism>
<name>A0ABY4KGN8_9FLAO</name>
<dbReference type="Proteomes" id="UP000830583">
    <property type="component" value="Chromosome"/>
</dbReference>
<keyword evidence="1" id="KW-0812">Transmembrane</keyword>
<gene>
    <name evidence="2" type="ORF">M0M57_03820</name>
</gene>
<accession>A0ABY4KGN8</accession>
<dbReference type="EMBL" id="CP096205">
    <property type="protein sequence ID" value="UPQ79968.1"/>
    <property type="molecule type" value="Genomic_DNA"/>
</dbReference>
<sequence>MRKAELNLDLRKSEKNQCFWNAIFQKPKCLFGINMTSIVLYMSFSFFIIGCSTEDNMSYSEDAKIDSWVKSNKSKFDDINLKDISGYIGEEQRAIFRFIDEDNRKSIWIEKFELLKINNPNQKDIFEKVFNHISKMKFDKSLSNDDFIFFNNIIEEGRQRFNWSDEFIGITFCSFEFYNSDSEYNIHSTARDVLTHNHDDGSNGGGGLPVCNCKWGGMFACGPNTCSKGNCRDDNQKGCGFLLLEDCTGKCR</sequence>
<evidence type="ECO:0000313" key="2">
    <source>
        <dbReference type="EMBL" id="UPQ79968.1"/>
    </source>
</evidence>
<proteinExistence type="predicted"/>